<evidence type="ECO:0000313" key="2">
    <source>
        <dbReference type="EMBL" id="RMZ05503.1"/>
    </source>
</evidence>
<gene>
    <name evidence="2" type="ORF">D0860_05941</name>
</gene>
<dbReference type="CDD" id="cd00719">
    <property type="entry name" value="GIY-YIG_SF"/>
    <property type="match status" value="1"/>
</dbReference>
<dbReference type="EMBL" id="QWIS01000127">
    <property type="protein sequence ID" value="RMZ05503.1"/>
    <property type="molecule type" value="Genomic_DNA"/>
</dbReference>
<dbReference type="Proteomes" id="UP000280598">
    <property type="component" value="Unassembled WGS sequence"/>
</dbReference>
<proteinExistence type="predicted"/>
<sequence>MPKRHVISDSDDDEVLVPAKRRNIGSRRCGPPSVELDSSPEPDLNDDRTETAPVYVPADELLERVLVHIEHDANRGYEAFLKKHGKLHVKQTLLNSVRSSAMAGTSSDRWSLDHLWRIGGDLSSLESAVYMDVVRRKQISAGDDEFFRLYVGQADKLKSRIHEHERKMHLEKTLHHRVANDSRHRRRFVVLLELPPAIEDLDKWLNIAEMWKAVEYQTLPRSTLSNPLNQNHGQWAKQEVWKLKESTDPLVREHYEQVVLPAARANWKLGREKMRQEEFVPLINAMRERGKDRECKRGPETEDEKHVRIRCSSCKSKKSEKMDPAPLYEISTGHYIVRGQACPTCPPPKWRPNRSRQRPFRPVDESIKTVESRQITRQNASAQKKPAKKAGKDAENVGMEDQQDGVDEMKDISEDEKDESVQAAIMDAFEG</sequence>
<feature type="region of interest" description="Disordered" evidence="1">
    <location>
        <begin position="1"/>
        <end position="49"/>
    </location>
</feature>
<feature type="compositionally biased region" description="Polar residues" evidence="1">
    <location>
        <begin position="372"/>
        <end position="382"/>
    </location>
</feature>
<organism evidence="2 3">
    <name type="scientific">Hortaea werneckii</name>
    <name type="common">Black yeast</name>
    <name type="synonym">Cladosporium werneckii</name>
    <dbReference type="NCBI Taxonomy" id="91943"/>
    <lineage>
        <taxon>Eukaryota</taxon>
        <taxon>Fungi</taxon>
        <taxon>Dikarya</taxon>
        <taxon>Ascomycota</taxon>
        <taxon>Pezizomycotina</taxon>
        <taxon>Dothideomycetes</taxon>
        <taxon>Dothideomycetidae</taxon>
        <taxon>Mycosphaerellales</taxon>
        <taxon>Teratosphaeriaceae</taxon>
        <taxon>Hortaea</taxon>
    </lineage>
</organism>
<dbReference type="AlphaFoldDB" id="A0A3M7GWU0"/>
<feature type="region of interest" description="Disordered" evidence="1">
    <location>
        <begin position="369"/>
        <end position="431"/>
    </location>
</feature>
<comment type="caution">
    <text evidence="2">The sequence shown here is derived from an EMBL/GenBank/DDBJ whole genome shotgun (WGS) entry which is preliminary data.</text>
</comment>
<protein>
    <submittedName>
        <fullName evidence="2">Uncharacterized protein</fullName>
    </submittedName>
</protein>
<accession>A0A3M7GWU0</accession>
<evidence type="ECO:0000256" key="1">
    <source>
        <dbReference type="SAM" id="MobiDB-lite"/>
    </source>
</evidence>
<reference evidence="2 3" key="1">
    <citation type="journal article" date="2018" name="BMC Genomics">
        <title>Genomic evidence for intraspecific hybridization in a clonal and extremely halotolerant yeast.</title>
        <authorList>
            <person name="Gostincar C."/>
            <person name="Stajich J.E."/>
            <person name="Zupancic J."/>
            <person name="Zalar P."/>
            <person name="Gunde-Cimerman N."/>
        </authorList>
    </citation>
    <scope>NUCLEOTIDE SEQUENCE [LARGE SCALE GENOMIC DNA]</scope>
    <source>
        <strain evidence="2 3">EXF-562</strain>
    </source>
</reference>
<name>A0A3M7GWU0_HORWE</name>
<dbReference type="VEuPathDB" id="FungiDB:BTJ68_08044"/>
<evidence type="ECO:0000313" key="3">
    <source>
        <dbReference type="Proteomes" id="UP000280598"/>
    </source>
</evidence>